<proteinExistence type="predicted"/>
<feature type="region of interest" description="Disordered" evidence="1">
    <location>
        <begin position="1"/>
        <end position="25"/>
    </location>
</feature>
<feature type="non-terminal residue" evidence="2">
    <location>
        <position position="1"/>
    </location>
</feature>
<gene>
    <name evidence="2" type="ORF">GMARGA_LOCUS33638</name>
</gene>
<evidence type="ECO:0000313" key="2">
    <source>
        <dbReference type="EMBL" id="CAG8837745.1"/>
    </source>
</evidence>
<keyword evidence="3" id="KW-1185">Reference proteome</keyword>
<evidence type="ECO:0000256" key="1">
    <source>
        <dbReference type="SAM" id="MobiDB-lite"/>
    </source>
</evidence>
<sequence length="243" mass="27763">MSSKSKKRKAVQKKPQKQGSVETNEASFESYKTTLSVQNNFAIIISQTINLISSSEIDTLSSSNEIYVLSVSKDIPNKLPGQSLENKEEQPPTFTEPEYNVKWSDQSQSKKINLSNDNNSYNELSDSSVKEYQLQQLKIQRTNETRLLTRAYKEVAKQLILTNLFPSTNEYCIALESYLSEHAENFISSIGKNAWISMFDKHLDHIDSNISSIKLAEWKSNIKTKAAYEELFKDQQILLKIGY</sequence>
<reference evidence="2 3" key="1">
    <citation type="submission" date="2021-06" db="EMBL/GenBank/DDBJ databases">
        <authorList>
            <person name="Kallberg Y."/>
            <person name="Tangrot J."/>
            <person name="Rosling A."/>
        </authorList>
    </citation>
    <scope>NUCLEOTIDE SEQUENCE [LARGE SCALE GENOMIC DNA]</scope>
    <source>
        <strain evidence="2 3">120-4 pot B 10/14</strain>
    </source>
</reference>
<feature type="non-terminal residue" evidence="2">
    <location>
        <position position="243"/>
    </location>
</feature>
<feature type="compositionally biased region" description="Basic residues" evidence="1">
    <location>
        <begin position="1"/>
        <end position="16"/>
    </location>
</feature>
<organism evidence="2 3">
    <name type="scientific">Gigaspora margarita</name>
    <dbReference type="NCBI Taxonomy" id="4874"/>
    <lineage>
        <taxon>Eukaryota</taxon>
        <taxon>Fungi</taxon>
        <taxon>Fungi incertae sedis</taxon>
        <taxon>Mucoromycota</taxon>
        <taxon>Glomeromycotina</taxon>
        <taxon>Glomeromycetes</taxon>
        <taxon>Diversisporales</taxon>
        <taxon>Gigasporaceae</taxon>
        <taxon>Gigaspora</taxon>
    </lineage>
</organism>
<feature type="region of interest" description="Disordered" evidence="1">
    <location>
        <begin position="78"/>
        <end position="98"/>
    </location>
</feature>
<dbReference type="EMBL" id="CAJVQB010056563">
    <property type="protein sequence ID" value="CAG8837745.1"/>
    <property type="molecule type" value="Genomic_DNA"/>
</dbReference>
<evidence type="ECO:0000313" key="3">
    <source>
        <dbReference type="Proteomes" id="UP000789901"/>
    </source>
</evidence>
<comment type="caution">
    <text evidence="2">The sequence shown here is derived from an EMBL/GenBank/DDBJ whole genome shotgun (WGS) entry which is preliminary data.</text>
</comment>
<protein>
    <submittedName>
        <fullName evidence="2">43132_t:CDS:1</fullName>
    </submittedName>
</protein>
<dbReference type="Proteomes" id="UP000789901">
    <property type="component" value="Unassembled WGS sequence"/>
</dbReference>
<name>A0ABN7WPS4_GIGMA</name>
<accession>A0ABN7WPS4</accession>